<accession>A0A1B6G0M5</accession>
<feature type="non-terminal residue" evidence="1">
    <location>
        <position position="1"/>
    </location>
</feature>
<proteinExistence type="predicted"/>
<organism evidence="1">
    <name type="scientific">Cuerna arida</name>
    <dbReference type="NCBI Taxonomy" id="1464854"/>
    <lineage>
        <taxon>Eukaryota</taxon>
        <taxon>Metazoa</taxon>
        <taxon>Ecdysozoa</taxon>
        <taxon>Arthropoda</taxon>
        <taxon>Hexapoda</taxon>
        <taxon>Insecta</taxon>
        <taxon>Pterygota</taxon>
        <taxon>Neoptera</taxon>
        <taxon>Paraneoptera</taxon>
        <taxon>Hemiptera</taxon>
        <taxon>Auchenorrhyncha</taxon>
        <taxon>Membracoidea</taxon>
        <taxon>Cicadellidae</taxon>
        <taxon>Cicadellinae</taxon>
        <taxon>Proconiini</taxon>
        <taxon>Cuerna</taxon>
    </lineage>
</organism>
<name>A0A1B6G0M5_9HEMI</name>
<protein>
    <submittedName>
        <fullName evidence="1">Uncharacterized protein</fullName>
    </submittedName>
</protein>
<sequence length="99" mass="11154">LLGHLLVNFIRPTINNKTSSLETVKRVQLVPRHLNGDVCSDQMDVVHAQLPLEDLREFPPLHAPKSRIQIPILQPQNSCIEPSTHTTAPARNRLFCYGP</sequence>
<dbReference type="EMBL" id="GECZ01013799">
    <property type="protein sequence ID" value="JAS55970.1"/>
    <property type="molecule type" value="Transcribed_RNA"/>
</dbReference>
<gene>
    <name evidence="1" type="ORF">g.50752</name>
</gene>
<dbReference type="AlphaFoldDB" id="A0A1B6G0M5"/>
<evidence type="ECO:0000313" key="1">
    <source>
        <dbReference type="EMBL" id="JAS55970.1"/>
    </source>
</evidence>
<reference evidence="1" key="1">
    <citation type="submission" date="2015-11" db="EMBL/GenBank/DDBJ databases">
        <title>De novo transcriptome assembly of four potential Pierce s Disease insect vectors from Arizona vineyards.</title>
        <authorList>
            <person name="Tassone E.E."/>
        </authorList>
    </citation>
    <scope>NUCLEOTIDE SEQUENCE</scope>
</reference>